<dbReference type="SUPFAM" id="SSF56281">
    <property type="entry name" value="Metallo-hydrolase/oxidoreductase"/>
    <property type="match status" value="1"/>
</dbReference>
<evidence type="ECO:0000313" key="6">
    <source>
        <dbReference type="EMBL" id="OKP06808.1"/>
    </source>
</evidence>
<dbReference type="Proteomes" id="UP000186277">
    <property type="component" value="Unassembled WGS sequence"/>
</dbReference>
<dbReference type="InterPro" id="IPR036866">
    <property type="entry name" value="RibonucZ/Hydroxyglut_hydro"/>
</dbReference>
<dbReference type="OrthoDB" id="5443440at2"/>
<evidence type="ECO:0000256" key="4">
    <source>
        <dbReference type="ARBA" id="ARBA00022833"/>
    </source>
</evidence>
<keyword evidence="3" id="KW-0378">Hydrolase</keyword>
<reference evidence="6 7" key="1">
    <citation type="submission" date="2016-09" db="EMBL/GenBank/DDBJ databases">
        <title>Xenorhabdus thuongxuanensis sp. nov. and Xenorhabdus eapokensis sp. nov., isolated from Steinernema species.</title>
        <authorList>
            <person name="Kaempfer P."/>
            <person name="Tobias N.J."/>
            <person name="Phan Ke L."/>
            <person name="Bode H.B."/>
            <person name="Glaeser S.P."/>
        </authorList>
    </citation>
    <scope>NUCLEOTIDE SEQUENCE [LARGE SCALE GENOMIC DNA]</scope>
    <source>
        <strain evidence="6 7">30TX1</strain>
    </source>
</reference>
<keyword evidence="2" id="KW-0479">Metal-binding</keyword>
<dbReference type="GO" id="GO:0016787">
    <property type="term" value="F:hydrolase activity"/>
    <property type="evidence" value="ECO:0007669"/>
    <property type="project" value="UniProtKB-KW"/>
</dbReference>
<keyword evidence="4" id="KW-0862">Zinc</keyword>
<comment type="similarity">
    <text evidence="1">Belongs to the metallo-beta-lactamase superfamily.</text>
</comment>
<name>A0A1Q5U2W1_9GAMM</name>
<organism evidence="6 7">
    <name type="scientific">Xenorhabdus thuongxuanensis</name>
    <dbReference type="NCBI Taxonomy" id="1873484"/>
    <lineage>
        <taxon>Bacteria</taxon>
        <taxon>Pseudomonadati</taxon>
        <taxon>Pseudomonadota</taxon>
        <taxon>Gammaproteobacteria</taxon>
        <taxon>Enterobacterales</taxon>
        <taxon>Morganellaceae</taxon>
        <taxon>Xenorhabdus</taxon>
    </lineage>
</organism>
<dbReference type="SMART" id="SM00849">
    <property type="entry name" value="Lactamase_B"/>
    <property type="match status" value="1"/>
</dbReference>
<dbReference type="CDD" id="cd07720">
    <property type="entry name" value="OPHC2-like_MBL-fold"/>
    <property type="match status" value="1"/>
</dbReference>
<feature type="domain" description="Metallo-beta-lactamase" evidence="5">
    <location>
        <begin position="54"/>
        <end position="256"/>
    </location>
</feature>
<dbReference type="RefSeq" id="WP_074020027.1">
    <property type="nucleotide sequence ID" value="NZ_CAWMWP010000013.1"/>
</dbReference>
<dbReference type="PANTHER" id="PTHR42978">
    <property type="entry name" value="QUORUM-QUENCHING LACTONASE YTNP-RELATED-RELATED"/>
    <property type="match status" value="1"/>
</dbReference>
<evidence type="ECO:0000256" key="3">
    <source>
        <dbReference type="ARBA" id="ARBA00022801"/>
    </source>
</evidence>
<dbReference type="Pfam" id="PF00753">
    <property type="entry name" value="Lactamase_B"/>
    <property type="match status" value="1"/>
</dbReference>
<dbReference type="GO" id="GO:0046872">
    <property type="term" value="F:metal ion binding"/>
    <property type="evidence" value="ECO:0007669"/>
    <property type="project" value="UniProtKB-KW"/>
</dbReference>
<dbReference type="EMBL" id="MKGR01000011">
    <property type="protein sequence ID" value="OKP06808.1"/>
    <property type="molecule type" value="Genomic_DNA"/>
</dbReference>
<dbReference type="AlphaFoldDB" id="A0A1Q5U2W1"/>
<protein>
    <submittedName>
        <fullName evidence="6">Metallo-beta-lactamase</fullName>
    </submittedName>
</protein>
<keyword evidence="7" id="KW-1185">Reference proteome</keyword>
<evidence type="ECO:0000256" key="2">
    <source>
        <dbReference type="ARBA" id="ARBA00022723"/>
    </source>
</evidence>
<evidence type="ECO:0000259" key="5">
    <source>
        <dbReference type="SMART" id="SM00849"/>
    </source>
</evidence>
<comment type="caution">
    <text evidence="6">The sequence shown here is derived from an EMBL/GenBank/DDBJ whole genome shotgun (WGS) entry which is preliminary data.</text>
</comment>
<dbReference type="InterPro" id="IPR001279">
    <property type="entry name" value="Metallo-B-lactamas"/>
</dbReference>
<accession>A0A1Q5U2W1</accession>
<dbReference type="PANTHER" id="PTHR42978:SF6">
    <property type="entry name" value="QUORUM-QUENCHING LACTONASE YTNP-RELATED"/>
    <property type="match status" value="1"/>
</dbReference>
<gene>
    <name evidence="6" type="ORF">Xentx_01934</name>
</gene>
<evidence type="ECO:0000313" key="7">
    <source>
        <dbReference type="Proteomes" id="UP000186277"/>
    </source>
</evidence>
<dbReference type="Gene3D" id="3.60.15.10">
    <property type="entry name" value="Ribonuclease Z/Hydroxyacylglutathione hydrolase-like"/>
    <property type="match status" value="1"/>
</dbReference>
<proteinExistence type="inferred from homology"/>
<evidence type="ECO:0000256" key="1">
    <source>
        <dbReference type="ARBA" id="ARBA00007749"/>
    </source>
</evidence>
<sequence>MNEKFPIKDLGDVSVTAVSDGYLQVDFRLLANVDEAECRKIQENACISERNAVHINTFLIRRKGENILIDSGAGGVKGWGGELVNNLAKLGIKPGDIDAVLLTHAHPDHIGGLINSQGEAVFPFAELLISADEFNYIEDEKNFLAVTDRVKGNFLLARSIFKKYQHNLRLIDEGEIYPGIFSILLKGHTPGHMGYSVKGCNENLLIWGDIVHFPHIQLLKPEVSIAFDHDPQQAAETRARILDMVSSDRILVGGMHFGLQGFGYIEKLKSGYGVV</sequence>
<dbReference type="InterPro" id="IPR051013">
    <property type="entry name" value="MBL_superfamily_lactonases"/>
</dbReference>